<dbReference type="InterPro" id="IPR050090">
    <property type="entry name" value="Tyrosine_recombinase_XerCD"/>
</dbReference>
<organism evidence="3 4">
    <name type="scientific">Xylanibacter ruminicola</name>
    <name type="common">Prevotella ruminicola</name>
    <dbReference type="NCBI Taxonomy" id="839"/>
    <lineage>
        <taxon>Bacteria</taxon>
        <taxon>Pseudomonadati</taxon>
        <taxon>Bacteroidota</taxon>
        <taxon>Bacteroidia</taxon>
        <taxon>Bacteroidales</taxon>
        <taxon>Prevotellaceae</taxon>
        <taxon>Xylanibacter</taxon>
    </lineage>
</organism>
<dbReference type="AlphaFoldDB" id="A0A9D5S9G3"/>
<dbReference type="Gene3D" id="1.10.150.130">
    <property type="match status" value="1"/>
</dbReference>
<dbReference type="Gene3D" id="1.10.443.10">
    <property type="entry name" value="Intergrase catalytic core"/>
    <property type="match status" value="1"/>
</dbReference>
<evidence type="ECO:0008006" key="5">
    <source>
        <dbReference type="Google" id="ProtNLM"/>
    </source>
</evidence>
<name>A0A9D5S9G3_XYLRU</name>
<dbReference type="EMBL" id="SUYC01000027">
    <property type="protein sequence ID" value="MBE6272179.1"/>
    <property type="molecule type" value="Genomic_DNA"/>
</dbReference>
<dbReference type="GO" id="GO:0006310">
    <property type="term" value="P:DNA recombination"/>
    <property type="evidence" value="ECO:0007669"/>
    <property type="project" value="UniProtKB-KW"/>
</dbReference>
<gene>
    <name evidence="3" type="ORF">E7101_14740</name>
</gene>
<evidence type="ECO:0000256" key="1">
    <source>
        <dbReference type="ARBA" id="ARBA00023125"/>
    </source>
</evidence>
<dbReference type="Proteomes" id="UP000806522">
    <property type="component" value="Unassembled WGS sequence"/>
</dbReference>
<dbReference type="InterPro" id="IPR010998">
    <property type="entry name" value="Integrase_recombinase_N"/>
</dbReference>
<evidence type="ECO:0000313" key="4">
    <source>
        <dbReference type="Proteomes" id="UP000806522"/>
    </source>
</evidence>
<dbReference type="InterPro" id="IPR013762">
    <property type="entry name" value="Integrase-like_cat_sf"/>
</dbReference>
<proteinExistence type="predicted"/>
<accession>A0A9D5S9G3</accession>
<comment type="caution">
    <text evidence="3">The sequence shown here is derived from an EMBL/GenBank/DDBJ whole genome shotgun (WGS) entry which is preliminary data.</text>
</comment>
<keyword evidence="1" id="KW-0238">DNA-binding</keyword>
<dbReference type="InterPro" id="IPR011010">
    <property type="entry name" value="DNA_brk_join_enz"/>
</dbReference>
<protein>
    <recommendedName>
        <fullName evidence="5">Site-specific recombinase XerD</fullName>
    </recommendedName>
</protein>
<reference evidence="3" key="1">
    <citation type="submission" date="2019-04" db="EMBL/GenBank/DDBJ databases">
        <title>Evolution of Biomass-Degrading Anaerobic Consortia Revealed by Metagenomics.</title>
        <authorList>
            <person name="Peng X."/>
        </authorList>
    </citation>
    <scope>NUCLEOTIDE SEQUENCE</scope>
    <source>
        <strain evidence="3">SIG140</strain>
    </source>
</reference>
<dbReference type="PANTHER" id="PTHR30349">
    <property type="entry name" value="PHAGE INTEGRASE-RELATED"/>
    <property type="match status" value="1"/>
</dbReference>
<dbReference type="GO" id="GO:0003677">
    <property type="term" value="F:DNA binding"/>
    <property type="evidence" value="ECO:0007669"/>
    <property type="project" value="UniProtKB-KW"/>
</dbReference>
<dbReference type="GO" id="GO:0015074">
    <property type="term" value="P:DNA integration"/>
    <property type="evidence" value="ECO:0007669"/>
    <property type="project" value="InterPro"/>
</dbReference>
<evidence type="ECO:0000313" key="3">
    <source>
        <dbReference type="EMBL" id="MBE6272179.1"/>
    </source>
</evidence>
<dbReference type="PANTHER" id="PTHR30349:SF64">
    <property type="entry name" value="PROPHAGE INTEGRASE INTD-RELATED"/>
    <property type="match status" value="1"/>
</dbReference>
<sequence length="571" mass="65657">MFSHFCNAKVNIIFETNSVFTNFNAQPILFFFIVANFVSAKRKNCMAKNKNKEKEISILFEERVGTCNIAMCLDKRNPARAEKDSYPLAVRFTIYDSRYYYRLGEKYTATELAKIKKSVANREKSYGNETSFESKVRLQEVFTSMIRTVTNVNETGILTLERIKTALTGRCENNSFISVWEGIINMKRQDDKAGTAEVYETALKNFKEITKVSYSDGFSIDAAVIQKWVEGMNDRGFASATQGIYLRTCRMVINRCIGDGYMMPKAYMFGKSSNKIKIPVGASRKGWYLNVSQMMELYNHLMLRDVEFPIHNTRSKENPKNTVKSEASIDLIYQSLAMFLMQYFCCGCNLYDLALLRYNRFYFDCNKTAFQFIRHKSENETLDGEGMEVIVPIIDPMLEILKNYGAEPLMNGLVFPFLMGDAYGCDGQAQRDRIHQENKNISHRLKKFADKIGWTINLTGTYARHSFATNLHAAKVPMEYVSDAMGHSLGNRGQITMRYISPYTIEERKQFNNKLLGIEDESQPSNVLSSNKVKQNILGKMEEYSEEDLKEALLMLKKKELLKLEEELKAM</sequence>
<evidence type="ECO:0000256" key="2">
    <source>
        <dbReference type="ARBA" id="ARBA00023172"/>
    </source>
</evidence>
<dbReference type="SUPFAM" id="SSF56349">
    <property type="entry name" value="DNA breaking-rejoining enzymes"/>
    <property type="match status" value="1"/>
</dbReference>
<keyword evidence="2" id="KW-0233">DNA recombination</keyword>